<evidence type="ECO:0000313" key="3">
    <source>
        <dbReference type="Proteomes" id="UP000184032"/>
    </source>
</evidence>
<dbReference type="Gene3D" id="3.20.100.30">
    <property type="entry name" value="VTC, catalytic tunnel domain"/>
    <property type="match status" value="1"/>
</dbReference>
<evidence type="ECO:0000259" key="1">
    <source>
        <dbReference type="Pfam" id="PF09359"/>
    </source>
</evidence>
<dbReference type="Pfam" id="PF09359">
    <property type="entry name" value="VTC"/>
    <property type="match status" value="1"/>
</dbReference>
<feature type="domain" description="VTC" evidence="1">
    <location>
        <begin position="4"/>
        <end position="220"/>
    </location>
</feature>
<evidence type="ECO:0000313" key="2">
    <source>
        <dbReference type="EMBL" id="SHH41937.1"/>
    </source>
</evidence>
<dbReference type="STRING" id="1120995.SAMN02745245_01295"/>
<gene>
    <name evidence="2" type="ORF">SAMN02745245_01295</name>
</gene>
<dbReference type="InterPro" id="IPR018966">
    <property type="entry name" value="VTC_domain"/>
</dbReference>
<dbReference type="OrthoDB" id="9784042at2"/>
<dbReference type="EMBL" id="FQXI01000008">
    <property type="protein sequence ID" value="SHH41937.1"/>
    <property type="molecule type" value="Genomic_DNA"/>
</dbReference>
<dbReference type="CDD" id="cd07750">
    <property type="entry name" value="PolyPPase_VTC_like"/>
    <property type="match status" value="1"/>
</dbReference>
<sequence length="224" mass="26105">MKGRHELKHSLNYLDYIVLRKKLKLVLPIDKNVGESGEYKIRSLYFDTPKDSALREKIDGVNYREKFRIRKYNDNNDFVKLEKKSKNNNLTYKKSEVLKREEVEKIIAGDFSWMSKSSSPLVVEFYSKINGKLLRPKTIVDYYREPFVYPAGNVRITLDRDIRTALQSTDFFNDDLPTISAGDEVVVLEVKYDEFLPSFISDLIQLGERKASACSKYANCRIYG</sequence>
<dbReference type="AlphaFoldDB" id="A0A1M5SU00"/>
<reference evidence="2 3" key="1">
    <citation type="submission" date="2016-11" db="EMBL/GenBank/DDBJ databases">
        <authorList>
            <person name="Jaros S."/>
            <person name="Januszkiewicz K."/>
            <person name="Wedrychowicz H."/>
        </authorList>
    </citation>
    <scope>NUCLEOTIDE SEQUENCE [LARGE SCALE GENOMIC DNA]</scope>
    <source>
        <strain evidence="2 3">DSM 21120</strain>
    </source>
</reference>
<keyword evidence="3" id="KW-1185">Reference proteome</keyword>
<dbReference type="InterPro" id="IPR042267">
    <property type="entry name" value="VTC_sf"/>
</dbReference>
<accession>A0A1M5SU00</accession>
<dbReference type="RefSeq" id="WP_073184843.1">
    <property type="nucleotide sequence ID" value="NZ_FQXI01000008.1"/>
</dbReference>
<proteinExistence type="predicted"/>
<name>A0A1M5SU00_9FIRM</name>
<dbReference type="Proteomes" id="UP000184032">
    <property type="component" value="Unassembled WGS sequence"/>
</dbReference>
<protein>
    <submittedName>
        <fullName evidence="2">VTC domain-containing protein</fullName>
    </submittedName>
</protein>
<organism evidence="2 3">
    <name type="scientific">Anaerosphaera aminiphila DSM 21120</name>
    <dbReference type="NCBI Taxonomy" id="1120995"/>
    <lineage>
        <taxon>Bacteria</taxon>
        <taxon>Bacillati</taxon>
        <taxon>Bacillota</taxon>
        <taxon>Tissierellia</taxon>
        <taxon>Tissierellales</taxon>
        <taxon>Peptoniphilaceae</taxon>
        <taxon>Anaerosphaera</taxon>
    </lineage>
</organism>
<dbReference type="GO" id="GO:0006799">
    <property type="term" value="P:polyphosphate biosynthetic process"/>
    <property type="evidence" value="ECO:0007669"/>
    <property type="project" value="UniProtKB-ARBA"/>
</dbReference>